<dbReference type="EMBL" id="NBII01000003">
    <property type="protein sequence ID" value="PAV20892.1"/>
    <property type="molecule type" value="Genomic_DNA"/>
</dbReference>
<evidence type="ECO:0000313" key="2">
    <source>
        <dbReference type="EMBL" id="PAV20892.1"/>
    </source>
</evidence>
<gene>
    <name evidence="2" type="ORF">PNOK_0351900</name>
</gene>
<evidence type="ECO:0000256" key="1">
    <source>
        <dbReference type="SAM" id="MobiDB-lite"/>
    </source>
</evidence>
<dbReference type="Proteomes" id="UP000217199">
    <property type="component" value="Unassembled WGS sequence"/>
</dbReference>
<protein>
    <submittedName>
        <fullName evidence="2">Vacuolar endopolyphosphatase</fullName>
    </submittedName>
</protein>
<organism evidence="2 3">
    <name type="scientific">Pyrrhoderma noxium</name>
    <dbReference type="NCBI Taxonomy" id="2282107"/>
    <lineage>
        <taxon>Eukaryota</taxon>
        <taxon>Fungi</taxon>
        <taxon>Dikarya</taxon>
        <taxon>Basidiomycota</taxon>
        <taxon>Agaricomycotina</taxon>
        <taxon>Agaricomycetes</taxon>
        <taxon>Hymenochaetales</taxon>
        <taxon>Hymenochaetaceae</taxon>
        <taxon>Pyrrhoderma</taxon>
    </lineage>
</organism>
<reference evidence="2 3" key="1">
    <citation type="journal article" date="2017" name="Mol. Ecol.">
        <title>Comparative and population genomic landscape of Phellinus noxius: A hypervariable fungus causing root rot in trees.</title>
        <authorList>
            <person name="Chung C.L."/>
            <person name="Lee T.J."/>
            <person name="Akiba M."/>
            <person name="Lee H.H."/>
            <person name="Kuo T.H."/>
            <person name="Liu D."/>
            <person name="Ke H.M."/>
            <person name="Yokoi T."/>
            <person name="Roa M.B."/>
            <person name="Lu M.J."/>
            <person name="Chang Y.Y."/>
            <person name="Ann P.J."/>
            <person name="Tsai J.N."/>
            <person name="Chen C.Y."/>
            <person name="Tzean S.S."/>
            <person name="Ota Y."/>
            <person name="Hattori T."/>
            <person name="Sahashi N."/>
            <person name="Liou R.F."/>
            <person name="Kikuchi T."/>
            <person name="Tsai I.J."/>
        </authorList>
    </citation>
    <scope>NUCLEOTIDE SEQUENCE [LARGE SCALE GENOMIC DNA]</scope>
    <source>
        <strain evidence="2 3">FFPRI411160</strain>
    </source>
</reference>
<evidence type="ECO:0000313" key="3">
    <source>
        <dbReference type="Proteomes" id="UP000217199"/>
    </source>
</evidence>
<feature type="compositionally biased region" description="Basic residues" evidence="1">
    <location>
        <begin position="73"/>
        <end position="97"/>
    </location>
</feature>
<keyword evidence="3" id="KW-1185">Reference proteome</keyword>
<comment type="caution">
    <text evidence="2">The sequence shown here is derived from an EMBL/GenBank/DDBJ whole genome shotgun (WGS) entry which is preliminary data.</text>
</comment>
<name>A0A286UMU5_9AGAM</name>
<proteinExistence type="predicted"/>
<dbReference type="AlphaFoldDB" id="A0A286UMU5"/>
<feature type="region of interest" description="Disordered" evidence="1">
    <location>
        <begin position="73"/>
        <end position="104"/>
    </location>
</feature>
<dbReference type="OrthoDB" id="348678at2759"/>
<dbReference type="InParanoid" id="A0A286UMU5"/>
<accession>A0A286UMU5</accession>
<sequence length="249" mass="28544">MNGHEGLAETLLEEFRSIPKEGKTDLDDYVVINVSPSVVPNPYLPTFRVFAYNVTEVVVGRGSSDDESFLLLRKKKKGKKDKKKKSPKRDHGHKHRKEREVDCKDKKHRNTWACRPRKPQYASGESPSRTNSLWTPLGYAQYWLPGLGNSSKGEKPKYKMEYATFTREMLHPENGDSLPIPLKELPKSLREGRSNGTEKRKSKYLPYGLEDLTIGAWVSLGRRLGEDRGRGKKIRSKFVRYMYQGADGE</sequence>